<gene>
    <name evidence="1" type="ORF">K488DRAFT_60315</name>
</gene>
<comment type="caution">
    <text evidence="1">The sequence shown here is derived from an EMBL/GenBank/DDBJ whole genome shotgun (WGS) entry which is preliminary data.</text>
</comment>
<feature type="non-terminal residue" evidence="1">
    <location>
        <position position="1"/>
    </location>
</feature>
<organism evidence="1 2">
    <name type="scientific">Vararia minispora EC-137</name>
    <dbReference type="NCBI Taxonomy" id="1314806"/>
    <lineage>
        <taxon>Eukaryota</taxon>
        <taxon>Fungi</taxon>
        <taxon>Dikarya</taxon>
        <taxon>Basidiomycota</taxon>
        <taxon>Agaricomycotina</taxon>
        <taxon>Agaricomycetes</taxon>
        <taxon>Russulales</taxon>
        <taxon>Lachnocladiaceae</taxon>
        <taxon>Vararia</taxon>
    </lineage>
</organism>
<accession>A0ACB8Q881</accession>
<evidence type="ECO:0000313" key="1">
    <source>
        <dbReference type="EMBL" id="KAI0027847.1"/>
    </source>
</evidence>
<name>A0ACB8Q881_9AGAM</name>
<evidence type="ECO:0000313" key="2">
    <source>
        <dbReference type="Proteomes" id="UP000814128"/>
    </source>
</evidence>
<proteinExistence type="predicted"/>
<reference evidence="1" key="1">
    <citation type="submission" date="2021-02" db="EMBL/GenBank/DDBJ databases">
        <authorList>
            <consortium name="DOE Joint Genome Institute"/>
            <person name="Ahrendt S."/>
            <person name="Looney B.P."/>
            <person name="Miyauchi S."/>
            <person name="Morin E."/>
            <person name="Drula E."/>
            <person name="Courty P.E."/>
            <person name="Chicoki N."/>
            <person name="Fauchery L."/>
            <person name="Kohler A."/>
            <person name="Kuo A."/>
            <person name="Labutti K."/>
            <person name="Pangilinan J."/>
            <person name="Lipzen A."/>
            <person name="Riley R."/>
            <person name="Andreopoulos W."/>
            <person name="He G."/>
            <person name="Johnson J."/>
            <person name="Barry K.W."/>
            <person name="Grigoriev I.V."/>
            <person name="Nagy L."/>
            <person name="Hibbett D."/>
            <person name="Henrissat B."/>
            <person name="Matheny P.B."/>
            <person name="Labbe J."/>
            <person name="Martin F."/>
        </authorList>
    </citation>
    <scope>NUCLEOTIDE SEQUENCE</scope>
    <source>
        <strain evidence="1">EC-137</strain>
    </source>
</reference>
<protein>
    <submittedName>
        <fullName evidence="1">CHAT domain-containing protein</fullName>
    </submittedName>
</protein>
<dbReference type="EMBL" id="MU273830">
    <property type="protein sequence ID" value="KAI0027847.1"/>
    <property type="molecule type" value="Genomic_DNA"/>
</dbReference>
<reference evidence="1" key="2">
    <citation type="journal article" date="2022" name="New Phytol.">
        <title>Evolutionary transition to the ectomycorrhizal habit in the genomes of a hyperdiverse lineage of mushroom-forming fungi.</title>
        <authorList>
            <person name="Looney B."/>
            <person name="Miyauchi S."/>
            <person name="Morin E."/>
            <person name="Drula E."/>
            <person name="Courty P.E."/>
            <person name="Kohler A."/>
            <person name="Kuo A."/>
            <person name="LaButti K."/>
            <person name="Pangilinan J."/>
            <person name="Lipzen A."/>
            <person name="Riley R."/>
            <person name="Andreopoulos W."/>
            <person name="He G."/>
            <person name="Johnson J."/>
            <person name="Nolan M."/>
            <person name="Tritt A."/>
            <person name="Barry K.W."/>
            <person name="Grigoriev I.V."/>
            <person name="Nagy L.G."/>
            <person name="Hibbett D."/>
            <person name="Henrissat B."/>
            <person name="Matheny P.B."/>
            <person name="Labbe J."/>
            <person name="Martin F.M."/>
        </authorList>
    </citation>
    <scope>NUCLEOTIDE SEQUENCE</scope>
    <source>
        <strain evidence="1">EC-137</strain>
    </source>
</reference>
<keyword evidence="2" id="KW-1185">Reference proteome</keyword>
<sequence length="908" mass="99581">LNTAISHLQDSINLTSDDHPHKPARVSDLGMMLYTRFKRLGRLSDLDDAITVLRQAVNLAPDDHAHKLACLYNLGSVLEARFDHFGQLNDLEDIAVVKRQAVDLIPDGHPNKPARCNDLTMTLQTGFERLGQPKDLEDAIAVQRQAVDLTPDDHPNKPAYLSTLGRALGVCFLCFGQPNDLESAIVVHRQAVDITPDRDFDKPTRLNNLGNALKTRFDRFDQLNDLEEAVMVMHLAIDTIADDHPHKPSCLTDLGTALETRFKRLGQLSDLENAITVKRQAVDLTPDGHPDKSICLNSLGEVFCTRFCQNHDQEDLESAFSAFILALDQESGPPSARLNAVEGCIAVRRVQAQFGRITYQDLMNTFDQALSLVPQVAWLGPNTTQRRAALSSIGNIVKSAVSAAIQTGNLSRAIEWLEEGRSVVLGQLLQLRSPVDNLRSHHPDLADRLQSLSHNLEASGNELRSGRTQDSLLHSGSDMTLHGQVSVRIKLAQDYQDLLRQIREQDGFKNFLMPRPLAELVPPRRTDGPIVIIIVDPLSCDALVVHGSDEPLIHVPLPNLTFKLAENMRLAFTQSLKKAGVRERKGVHDDRFADSVPRGDRGASFFESPMDPIIARVLKNLWLHVVKPILDRIKAKPAGTAVTDLPHVTWCPTGPLAFLPIHAAGMYGRRGTLGDGMKLFDIAVSSYTPTLSALLRPAHTFVGGWPSVRALVVSQPKTPGMSMLPGVASEVANIWKHLGGQVEHLDGEDATTEAVLHAMGEDHCQLVHLACHGLQNTVEPSKSAFVLYDGYLTPSQLMSSSVRNGALAFLSACETPTGDEKPPEEAGYLATGMLAMGFNSVIGTMWSAGDQDAPIVADEVYRRLKEGCVSGDGRLKTAYALHEAVKVLREKVGESNVTRWAPYIHFGI</sequence>
<dbReference type="Proteomes" id="UP000814128">
    <property type="component" value="Unassembled WGS sequence"/>
</dbReference>